<feature type="region of interest" description="Disordered" evidence="2">
    <location>
        <begin position="1"/>
        <end position="53"/>
    </location>
</feature>
<protein>
    <submittedName>
        <fullName evidence="4">CHSP1-like protein</fullName>
    </submittedName>
</protein>
<dbReference type="PANTHER" id="PTHR12962:SF1">
    <property type="entry name" value="COLD SHOCK DOMAIN-CONTAINING PROTEIN CG9705"/>
    <property type="match status" value="1"/>
</dbReference>
<feature type="non-terminal residue" evidence="4">
    <location>
        <position position="1"/>
    </location>
</feature>
<evidence type="ECO:0000259" key="3">
    <source>
        <dbReference type="PROSITE" id="PS51857"/>
    </source>
</evidence>
<dbReference type="EMBL" id="CP111013">
    <property type="protein sequence ID" value="WAQ97399.1"/>
    <property type="molecule type" value="Genomic_DNA"/>
</dbReference>
<dbReference type="PROSITE" id="PS51857">
    <property type="entry name" value="CSD_2"/>
    <property type="match status" value="1"/>
</dbReference>
<reference evidence="4" key="1">
    <citation type="submission" date="2022-11" db="EMBL/GenBank/DDBJ databases">
        <title>Centuries of genome instability and evolution in soft-shell clam transmissible cancer (bioRxiv).</title>
        <authorList>
            <person name="Hart S.F.M."/>
            <person name="Yonemitsu M.A."/>
            <person name="Giersch R.M."/>
            <person name="Beal B.F."/>
            <person name="Arriagada G."/>
            <person name="Davis B.W."/>
            <person name="Ostrander E.A."/>
            <person name="Goff S.P."/>
            <person name="Metzger M.J."/>
        </authorList>
    </citation>
    <scope>NUCLEOTIDE SEQUENCE</scope>
    <source>
        <strain evidence="4">MELC-2E11</strain>
        <tissue evidence="4">Siphon/mantle</tissue>
    </source>
</reference>
<dbReference type="InterPro" id="IPR052069">
    <property type="entry name" value="Ca-reg_mRNA-binding_domain"/>
</dbReference>
<dbReference type="InterPro" id="IPR012340">
    <property type="entry name" value="NA-bd_OB-fold"/>
</dbReference>
<dbReference type="SUPFAM" id="SSF50249">
    <property type="entry name" value="Nucleic acid-binding proteins"/>
    <property type="match status" value="1"/>
</dbReference>
<name>A0ABY7DLK8_MYAAR</name>
<evidence type="ECO:0000313" key="4">
    <source>
        <dbReference type="EMBL" id="WAQ97399.1"/>
    </source>
</evidence>
<accession>A0ABY7DLK8</accession>
<evidence type="ECO:0000256" key="1">
    <source>
        <dbReference type="ARBA" id="ARBA00022553"/>
    </source>
</evidence>
<dbReference type="Pfam" id="PF00313">
    <property type="entry name" value="CSD"/>
    <property type="match status" value="1"/>
</dbReference>
<gene>
    <name evidence="4" type="ORF">MAR_030089</name>
</gene>
<dbReference type="SMART" id="SM00357">
    <property type="entry name" value="CSP"/>
    <property type="match status" value="1"/>
</dbReference>
<dbReference type="Gene3D" id="2.40.50.140">
    <property type="entry name" value="Nucleic acid-binding proteins"/>
    <property type="match status" value="1"/>
</dbReference>
<keyword evidence="5" id="KW-1185">Reference proteome</keyword>
<dbReference type="PANTHER" id="PTHR12962">
    <property type="entry name" value="CALCIUM-REGULATED HEAT STABLE PROTEIN CRHSP-24-RELATED"/>
    <property type="match status" value="1"/>
</dbReference>
<evidence type="ECO:0000313" key="5">
    <source>
        <dbReference type="Proteomes" id="UP001164746"/>
    </source>
</evidence>
<evidence type="ECO:0000256" key="2">
    <source>
        <dbReference type="SAM" id="MobiDB-lite"/>
    </source>
</evidence>
<dbReference type="CDD" id="cd04458">
    <property type="entry name" value="CSP_CDS"/>
    <property type="match status" value="1"/>
</dbReference>
<sequence>MSTDIPDMQAANNQKIASHGRESPQSPAHNKFLLPSPIPTRRNRTYSQSERALKSMSYKGKVKSFCREKGHGFIVREDNKEIMFVHISDIEGEYVPKENDDVSFKLVPMPLNPAKQQAVHVKITHLAPGVSHETWSSCASHPVSGSPRFAAS</sequence>
<feature type="domain" description="CSD" evidence="3">
    <location>
        <begin position="57"/>
        <end position="123"/>
    </location>
</feature>
<dbReference type="InterPro" id="IPR002059">
    <property type="entry name" value="CSP_DNA-bd"/>
</dbReference>
<keyword evidence="1" id="KW-0597">Phosphoprotein</keyword>
<proteinExistence type="predicted"/>
<dbReference type="InterPro" id="IPR011129">
    <property type="entry name" value="CSD"/>
</dbReference>
<dbReference type="Proteomes" id="UP001164746">
    <property type="component" value="Chromosome 2"/>
</dbReference>
<organism evidence="4 5">
    <name type="scientific">Mya arenaria</name>
    <name type="common">Soft-shell clam</name>
    <dbReference type="NCBI Taxonomy" id="6604"/>
    <lineage>
        <taxon>Eukaryota</taxon>
        <taxon>Metazoa</taxon>
        <taxon>Spiralia</taxon>
        <taxon>Lophotrochozoa</taxon>
        <taxon>Mollusca</taxon>
        <taxon>Bivalvia</taxon>
        <taxon>Autobranchia</taxon>
        <taxon>Heteroconchia</taxon>
        <taxon>Euheterodonta</taxon>
        <taxon>Imparidentia</taxon>
        <taxon>Neoheterodontei</taxon>
        <taxon>Myida</taxon>
        <taxon>Myoidea</taxon>
        <taxon>Myidae</taxon>
        <taxon>Mya</taxon>
    </lineage>
</organism>